<dbReference type="SUPFAM" id="SSF142906">
    <property type="entry name" value="YjbR-like"/>
    <property type="match status" value="1"/>
</dbReference>
<evidence type="ECO:0000313" key="4">
    <source>
        <dbReference type="Proteomes" id="UP000183039"/>
    </source>
</evidence>
<dbReference type="PANTHER" id="PTHR35145:SF1">
    <property type="entry name" value="CYTOPLASMIC PROTEIN"/>
    <property type="match status" value="1"/>
</dbReference>
<dbReference type="Pfam" id="PF04237">
    <property type="entry name" value="YjbR"/>
    <property type="match status" value="1"/>
</dbReference>
<keyword evidence="3" id="KW-1185">Reference proteome</keyword>
<dbReference type="EMBL" id="CP013614">
    <property type="protein sequence ID" value="ALS02067.1"/>
    <property type="molecule type" value="Genomic_DNA"/>
</dbReference>
<sequence>MITRESILNYVKSNYLTNPEKTFSKFPNYCVLRHNHNDKWYGLIMNVSKSKLGLKGTGDTDVIDLKIEPELLGSFLGKEGYYPAYHMNKENWITIDLNSNVSFKEVEEMIDNSYKMTY</sequence>
<evidence type="ECO:0000313" key="2">
    <source>
        <dbReference type="EMBL" id="OJG91568.1"/>
    </source>
</evidence>
<proteinExistence type="predicted"/>
<evidence type="ECO:0008006" key="5">
    <source>
        <dbReference type="Google" id="ProtNLM"/>
    </source>
</evidence>
<dbReference type="Gene3D" id="3.90.1150.30">
    <property type="match status" value="1"/>
</dbReference>
<evidence type="ECO:0000313" key="1">
    <source>
        <dbReference type="EMBL" id="ALS02067.1"/>
    </source>
</evidence>
<reference evidence="2 4" key="1">
    <citation type="submission" date="2014-12" db="EMBL/GenBank/DDBJ databases">
        <title>Draft genome sequences of 29 type strains of Enterococci.</title>
        <authorList>
            <person name="Zhong Z."/>
            <person name="Sun Z."/>
            <person name="Liu W."/>
            <person name="Zhang W."/>
            <person name="Zhang H."/>
        </authorList>
    </citation>
    <scope>NUCLEOTIDE SEQUENCE [LARGE SCALE GENOMIC DNA]</scope>
    <source>
        <strain evidence="2 4">DSM 22801</strain>
    </source>
</reference>
<dbReference type="InterPro" id="IPR058532">
    <property type="entry name" value="YjbR/MT2646/Rv2570-like"/>
</dbReference>
<dbReference type="RefSeq" id="WP_071877974.1">
    <property type="nucleotide sequence ID" value="NZ_JXLC01000013.1"/>
</dbReference>
<dbReference type="EMBL" id="JXLC01000013">
    <property type="protein sequence ID" value="OJG91568.1"/>
    <property type="molecule type" value="Genomic_DNA"/>
</dbReference>
<evidence type="ECO:0000313" key="3">
    <source>
        <dbReference type="Proteomes" id="UP000065511"/>
    </source>
</evidence>
<dbReference type="InterPro" id="IPR038056">
    <property type="entry name" value="YjbR-like_sf"/>
</dbReference>
<accession>A0A0S3KCN3</accession>
<protein>
    <recommendedName>
        <fullName evidence="5">MmcQ family protein</fullName>
    </recommendedName>
</protein>
<dbReference type="OrthoDB" id="9789813at2"/>
<dbReference type="PANTHER" id="PTHR35145">
    <property type="entry name" value="CYTOPLASMIC PROTEIN-RELATED"/>
    <property type="match status" value="1"/>
</dbReference>
<dbReference type="AlphaFoldDB" id="A0A0S3KCN3"/>
<gene>
    <name evidence="1" type="ORF">ATZ33_11935</name>
    <name evidence="2" type="ORF">RV15_GL000654</name>
</gene>
<organism evidence="2 4">
    <name type="scientific">Enterococcus silesiacus</name>
    <dbReference type="NCBI Taxonomy" id="332949"/>
    <lineage>
        <taxon>Bacteria</taxon>
        <taxon>Bacillati</taxon>
        <taxon>Bacillota</taxon>
        <taxon>Bacilli</taxon>
        <taxon>Lactobacillales</taxon>
        <taxon>Enterococcaceae</taxon>
        <taxon>Enterococcus</taxon>
    </lineage>
</organism>
<dbReference type="InterPro" id="IPR007351">
    <property type="entry name" value="YjbR"/>
</dbReference>
<dbReference type="KEGG" id="ess:ATZ33_11935"/>
<dbReference type="Proteomes" id="UP000065511">
    <property type="component" value="Chromosome"/>
</dbReference>
<name>A0A0S3KCN3_9ENTE</name>
<reference evidence="1 3" key="2">
    <citation type="submission" date="2015-12" db="EMBL/GenBank/DDBJ databases">
        <authorList>
            <person name="Lauer A."/>
            <person name="Humrighouse B."/>
            <person name="Loparev V."/>
            <person name="Shewmaker P.L."/>
            <person name="Whitney A.M."/>
            <person name="McLaughlin R.W."/>
        </authorList>
    </citation>
    <scope>NUCLEOTIDE SEQUENCE [LARGE SCALE GENOMIC DNA]</scope>
    <source>
        <strain evidence="1 3">LMG 23085</strain>
    </source>
</reference>
<dbReference type="Proteomes" id="UP000183039">
    <property type="component" value="Unassembled WGS sequence"/>
</dbReference>